<dbReference type="AlphaFoldDB" id="A0A6M3XHQ4"/>
<proteinExistence type="predicted"/>
<organism evidence="1">
    <name type="scientific">viral metagenome</name>
    <dbReference type="NCBI Taxonomy" id="1070528"/>
    <lineage>
        <taxon>unclassified sequences</taxon>
        <taxon>metagenomes</taxon>
        <taxon>organismal metagenomes</taxon>
    </lineage>
</organism>
<reference evidence="1" key="1">
    <citation type="submission" date="2020-03" db="EMBL/GenBank/DDBJ databases">
        <title>The deep terrestrial virosphere.</title>
        <authorList>
            <person name="Holmfeldt K."/>
            <person name="Nilsson E."/>
            <person name="Simone D."/>
            <person name="Lopez-Fernandez M."/>
            <person name="Wu X."/>
            <person name="de Brujin I."/>
            <person name="Lundin D."/>
            <person name="Andersson A."/>
            <person name="Bertilsson S."/>
            <person name="Dopson M."/>
        </authorList>
    </citation>
    <scope>NUCLEOTIDE SEQUENCE</scope>
    <source>
        <strain evidence="1">TM448B01005</strain>
    </source>
</reference>
<sequence>MDKKLRNLSEEYSRKKPDVVYCPGCKEFFLNDVFYMGSLICPDCDWTLMRVDKQTLAEIAINKNG</sequence>
<dbReference type="EMBL" id="MT144685">
    <property type="protein sequence ID" value="QJH97398.1"/>
    <property type="molecule type" value="Genomic_DNA"/>
</dbReference>
<gene>
    <name evidence="1" type="ORF">TM448B01005_0013</name>
</gene>
<evidence type="ECO:0000313" key="1">
    <source>
        <dbReference type="EMBL" id="QJH97398.1"/>
    </source>
</evidence>
<accession>A0A6M3XHQ4</accession>
<name>A0A6M3XHQ4_9ZZZZ</name>
<protein>
    <submittedName>
        <fullName evidence="1">Uncharacterized protein</fullName>
    </submittedName>
</protein>